<evidence type="ECO:0000313" key="1">
    <source>
        <dbReference type="EMBL" id="PNY17424.1"/>
    </source>
</evidence>
<evidence type="ECO:0000313" key="2">
    <source>
        <dbReference type="Proteomes" id="UP000236291"/>
    </source>
</evidence>
<accession>A0A2K3PQ85</accession>
<protein>
    <submittedName>
        <fullName evidence="1">Uncharacterized protein</fullName>
    </submittedName>
</protein>
<proteinExistence type="predicted"/>
<sequence length="69" mass="7143">MGSNSELWNNSNGGNRELCDSAHGYGRKLGDGLTVMGPLTGSWPVSHGITGVGSRMTAISHAGLTVCLR</sequence>
<reference evidence="1 2" key="1">
    <citation type="journal article" date="2014" name="Am. J. Bot.">
        <title>Genome assembly and annotation for red clover (Trifolium pratense; Fabaceae).</title>
        <authorList>
            <person name="Istvanek J."/>
            <person name="Jaros M."/>
            <person name="Krenek A."/>
            <person name="Repkova J."/>
        </authorList>
    </citation>
    <scope>NUCLEOTIDE SEQUENCE [LARGE SCALE GENOMIC DNA]</scope>
    <source>
        <strain evidence="2">cv. Tatra</strain>
        <tissue evidence="1">Young leaves</tissue>
    </source>
</reference>
<reference evidence="1 2" key="2">
    <citation type="journal article" date="2017" name="Front. Plant Sci.">
        <title>Gene Classification and Mining of Molecular Markers Useful in Red Clover (Trifolium pratense) Breeding.</title>
        <authorList>
            <person name="Istvanek J."/>
            <person name="Dluhosova J."/>
            <person name="Dluhos P."/>
            <person name="Patkova L."/>
            <person name="Nedelnik J."/>
            <person name="Repkova J."/>
        </authorList>
    </citation>
    <scope>NUCLEOTIDE SEQUENCE [LARGE SCALE GENOMIC DNA]</scope>
    <source>
        <strain evidence="2">cv. Tatra</strain>
        <tissue evidence="1">Young leaves</tissue>
    </source>
</reference>
<name>A0A2K3PQ85_TRIPR</name>
<dbReference type="AlphaFoldDB" id="A0A2K3PQ85"/>
<gene>
    <name evidence="1" type="ORF">L195_g014167</name>
</gene>
<dbReference type="Proteomes" id="UP000236291">
    <property type="component" value="Unassembled WGS sequence"/>
</dbReference>
<comment type="caution">
    <text evidence="1">The sequence shown here is derived from an EMBL/GenBank/DDBJ whole genome shotgun (WGS) entry which is preliminary data.</text>
</comment>
<organism evidence="1 2">
    <name type="scientific">Trifolium pratense</name>
    <name type="common">Red clover</name>
    <dbReference type="NCBI Taxonomy" id="57577"/>
    <lineage>
        <taxon>Eukaryota</taxon>
        <taxon>Viridiplantae</taxon>
        <taxon>Streptophyta</taxon>
        <taxon>Embryophyta</taxon>
        <taxon>Tracheophyta</taxon>
        <taxon>Spermatophyta</taxon>
        <taxon>Magnoliopsida</taxon>
        <taxon>eudicotyledons</taxon>
        <taxon>Gunneridae</taxon>
        <taxon>Pentapetalae</taxon>
        <taxon>rosids</taxon>
        <taxon>fabids</taxon>
        <taxon>Fabales</taxon>
        <taxon>Fabaceae</taxon>
        <taxon>Papilionoideae</taxon>
        <taxon>50 kb inversion clade</taxon>
        <taxon>NPAAA clade</taxon>
        <taxon>Hologalegina</taxon>
        <taxon>IRL clade</taxon>
        <taxon>Trifolieae</taxon>
        <taxon>Trifolium</taxon>
    </lineage>
</organism>
<dbReference type="EMBL" id="ASHM01009352">
    <property type="protein sequence ID" value="PNY17424.1"/>
    <property type="molecule type" value="Genomic_DNA"/>
</dbReference>